<dbReference type="Proteomes" id="UP000245488">
    <property type="component" value="Plasmid pINBov266"/>
</dbReference>
<keyword evidence="2" id="KW-0614">Plasmid</keyword>
<geneLocation type="plasmid" evidence="2">
    <name>pINBov266</name>
</geneLocation>
<sequence length="288" mass="32200">MRTISFYSNKGGATRTTSVFNISAVLAKNYGAKVLVIDTDPQANLTMRYMSYKTLENGGSYAWIDGISTIEDCFLAPQRMRKAVVEDAIQKCMFPTKNGEEPSYHNIDIICTRNKDMSETTLSNVEQTISTGSISKDVLSKVLNEVGDYDYVLIDMDSSIGPLNQMSLESSDYVVTPVHVDPNSKDGIPSFSTFFSERKSVNNHLEHLGFYSVRVNGNDSYAKELTAELEGLLGSNLFDTYTKEASQANWSLDNGIPLCWYEPGCQIAKNYVALTKEILYRIEQKEEN</sequence>
<reference evidence="2 5" key="2">
    <citation type="submission" date="2017-09" db="EMBL/GenBank/DDBJ databases">
        <title>High-quality draft genome sequence of Butyrivibrio fibrisolvens INBov1, isolated from cow rumen.</title>
        <authorList>
            <person name="Rodriguez Hernaez J."/>
            <person name="Rivarola M."/>
            <person name="Paniego N."/>
            <person name="Cravero S."/>
            <person name="Ceron Cucchi M."/>
            <person name="Martinez M.C."/>
        </authorList>
    </citation>
    <scope>NUCLEOTIDE SEQUENCE [LARGE SCALE GENOMIC DNA]</scope>
    <source>
        <strain evidence="2 5">INBov1</strain>
        <plasmid evidence="2">pINBov266</plasmid>
        <plasmid evidence="5">pinbov266</plasmid>
    </source>
</reference>
<keyword evidence="5" id="KW-1185">Reference proteome</keyword>
<dbReference type="Gene3D" id="3.40.50.300">
    <property type="entry name" value="P-loop containing nucleotide triphosphate hydrolases"/>
    <property type="match status" value="1"/>
</dbReference>
<dbReference type="SUPFAM" id="SSF52540">
    <property type="entry name" value="P-loop containing nucleoside triphosphate hydrolases"/>
    <property type="match status" value="1"/>
</dbReference>
<dbReference type="CDD" id="cd02042">
    <property type="entry name" value="ParAB_family"/>
    <property type="match status" value="1"/>
</dbReference>
<dbReference type="InterPro" id="IPR027417">
    <property type="entry name" value="P-loop_NTPase"/>
</dbReference>
<dbReference type="Proteomes" id="UP000182584">
    <property type="component" value="Unassembled WGS sequence"/>
</dbReference>
<evidence type="ECO:0000313" key="2">
    <source>
        <dbReference type="EMBL" id="PWT25948.1"/>
    </source>
</evidence>
<accession>A0A1H9UQX0</accession>
<evidence type="ECO:0000313" key="4">
    <source>
        <dbReference type="Proteomes" id="UP000182584"/>
    </source>
</evidence>
<evidence type="ECO:0000313" key="3">
    <source>
        <dbReference type="EMBL" id="SES11423.1"/>
    </source>
</evidence>
<dbReference type="PANTHER" id="PTHR13696">
    <property type="entry name" value="P-LOOP CONTAINING NUCLEOSIDE TRIPHOSPHATE HYDROLASE"/>
    <property type="match status" value="1"/>
</dbReference>
<dbReference type="OrthoDB" id="9791162at2"/>
<name>A0A1H9UQX0_BUTFI</name>
<dbReference type="Pfam" id="PF13614">
    <property type="entry name" value="AAA_31"/>
    <property type="match status" value="1"/>
</dbReference>
<organism evidence="3 4">
    <name type="scientific">Butyrivibrio fibrisolvens</name>
    <dbReference type="NCBI Taxonomy" id="831"/>
    <lineage>
        <taxon>Bacteria</taxon>
        <taxon>Bacillati</taxon>
        <taxon>Bacillota</taxon>
        <taxon>Clostridia</taxon>
        <taxon>Lachnospirales</taxon>
        <taxon>Lachnospiraceae</taxon>
        <taxon>Butyrivibrio</taxon>
    </lineage>
</organism>
<geneLocation type="plasmid" evidence="5">
    <name>pinbov266</name>
</geneLocation>
<protein>
    <submittedName>
        <fullName evidence="3">AAA domain-containing protein</fullName>
    </submittedName>
    <submittedName>
        <fullName evidence="2">ParA family protein</fullName>
    </submittedName>
</protein>
<evidence type="ECO:0000313" key="5">
    <source>
        <dbReference type="Proteomes" id="UP000245488"/>
    </source>
</evidence>
<dbReference type="InterPro" id="IPR025669">
    <property type="entry name" value="AAA_dom"/>
</dbReference>
<dbReference type="EMBL" id="NXNG01000002">
    <property type="protein sequence ID" value="PWT25948.1"/>
    <property type="molecule type" value="Genomic_DNA"/>
</dbReference>
<dbReference type="EMBL" id="FOGJ01000019">
    <property type="protein sequence ID" value="SES11423.1"/>
    <property type="molecule type" value="Genomic_DNA"/>
</dbReference>
<dbReference type="RefSeq" id="WP_022756088.1">
    <property type="nucleotide sequence ID" value="NZ_CM009897.1"/>
</dbReference>
<dbReference type="InterPro" id="IPR050678">
    <property type="entry name" value="DNA_Partitioning_ATPase"/>
</dbReference>
<feature type="domain" description="AAA" evidence="1">
    <location>
        <begin position="1"/>
        <end position="205"/>
    </location>
</feature>
<dbReference type="PANTHER" id="PTHR13696:SF99">
    <property type="entry name" value="COBYRINIC ACID AC-DIAMIDE SYNTHASE"/>
    <property type="match status" value="1"/>
</dbReference>
<dbReference type="eggNOG" id="COG1192">
    <property type="taxonomic scope" value="Bacteria"/>
</dbReference>
<proteinExistence type="predicted"/>
<evidence type="ECO:0000259" key="1">
    <source>
        <dbReference type="Pfam" id="PF13614"/>
    </source>
</evidence>
<gene>
    <name evidence="2" type="ORF">CPT75_00765</name>
    <name evidence="3" type="ORF">SAMN04487884_11944</name>
</gene>
<dbReference type="AlphaFoldDB" id="A0A1H9UQX0"/>
<reference evidence="3 4" key="1">
    <citation type="submission" date="2016-10" db="EMBL/GenBank/DDBJ databases">
        <authorList>
            <person name="de Groot N.N."/>
        </authorList>
    </citation>
    <scope>NUCLEOTIDE SEQUENCE [LARGE SCALE GENOMIC DNA]</scope>
    <source>
        <strain evidence="3 4">AR40</strain>
    </source>
</reference>